<accession>K5X7X0</accession>
<dbReference type="OMA" id="CISYNID"/>
<dbReference type="EMBL" id="JH971385">
    <property type="protein sequence ID" value="EKM84016.1"/>
    <property type="molecule type" value="Genomic_DNA"/>
</dbReference>
<keyword evidence="1" id="KW-0472">Membrane</keyword>
<sequence length="384" mass="43407">MALHIPKTTLLHAALATISPELATIDDIIRSPARLPTELMLVIRAHLLTLLTHQNFLQSTHALTEYERDLQRLLCPDCISYNIDIYGPDVWQWQQFSGPCNCVRASHGDPPEPSTYLPHFITPHHWLEYYLSIQAASATRASPSPSSIWDVVTNVLRLHHCEPLQDDINNIPVFPPSLPRSSFNIFYHHRVANYYGSCKQSQSRPAIHIRPLRSSLRLLESRGIGEVGDAGDAFRADIILRHAVQELGLAIELKDIFDSPREPLTLTFSLLSHKHDTSSGLPIHNPAHLCFSTLPFFSGLMQTYSFLSTVFQTFISMPMAVATLALAVICFYSRPIALRVEKETGTKRCRFPVASFSRRLAIGHLKARAREFEDRSRAKRFHDS</sequence>
<feature type="transmembrane region" description="Helical" evidence="1">
    <location>
        <begin position="310"/>
        <end position="332"/>
    </location>
</feature>
<dbReference type="RefSeq" id="XP_007325747.1">
    <property type="nucleotide sequence ID" value="XM_007325685.1"/>
</dbReference>
<gene>
    <name evidence="2" type="ORF">AGABI1DRAFT_124337</name>
</gene>
<dbReference type="HOGENOM" id="CLU_792399_0_0_1"/>
<evidence type="ECO:0000313" key="2">
    <source>
        <dbReference type="EMBL" id="EKM84016.1"/>
    </source>
</evidence>
<name>K5X7X0_AGABU</name>
<reference evidence="3" key="1">
    <citation type="journal article" date="2012" name="Proc. Natl. Acad. Sci. U.S.A.">
        <title>Genome sequence of the button mushroom Agaricus bisporus reveals mechanisms governing adaptation to a humic-rich ecological niche.</title>
        <authorList>
            <person name="Morin E."/>
            <person name="Kohler A."/>
            <person name="Baker A.R."/>
            <person name="Foulongne-Oriol M."/>
            <person name="Lombard V."/>
            <person name="Nagy L.G."/>
            <person name="Ohm R.A."/>
            <person name="Patyshakuliyeva A."/>
            <person name="Brun A."/>
            <person name="Aerts A.L."/>
            <person name="Bailey A.M."/>
            <person name="Billette C."/>
            <person name="Coutinho P.M."/>
            <person name="Deakin G."/>
            <person name="Doddapaneni H."/>
            <person name="Floudas D."/>
            <person name="Grimwood J."/>
            <person name="Hilden K."/>
            <person name="Kuees U."/>
            <person name="LaButti K.M."/>
            <person name="Lapidus A."/>
            <person name="Lindquist E.A."/>
            <person name="Lucas S.M."/>
            <person name="Murat C."/>
            <person name="Riley R.W."/>
            <person name="Salamov A.A."/>
            <person name="Schmutz J."/>
            <person name="Subramanian V."/>
            <person name="Woesten H.A.B."/>
            <person name="Xu J."/>
            <person name="Eastwood D.C."/>
            <person name="Foster G.D."/>
            <person name="Sonnenberg A.S."/>
            <person name="Cullen D."/>
            <person name="de Vries R.P."/>
            <person name="Lundell T."/>
            <person name="Hibbett D.S."/>
            <person name="Henrissat B."/>
            <person name="Burton K.S."/>
            <person name="Kerrigan R.W."/>
            <person name="Challen M.P."/>
            <person name="Grigoriev I.V."/>
            <person name="Martin F."/>
        </authorList>
    </citation>
    <scope>NUCLEOTIDE SEQUENCE [LARGE SCALE GENOMIC DNA]</scope>
    <source>
        <strain evidence="3">JB137-S8 / ATCC MYA-4627 / FGSC 10392</strain>
    </source>
</reference>
<dbReference type="GeneID" id="18826127"/>
<keyword evidence="1" id="KW-1133">Transmembrane helix</keyword>
<dbReference type="eggNOG" id="ENOG502T0JG">
    <property type="taxonomic scope" value="Eukaryota"/>
</dbReference>
<dbReference type="InParanoid" id="K5X7X0"/>
<proteinExistence type="predicted"/>
<evidence type="ECO:0000256" key="1">
    <source>
        <dbReference type="SAM" id="Phobius"/>
    </source>
</evidence>
<dbReference type="KEGG" id="abp:AGABI1DRAFT124337"/>
<keyword evidence="3" id="KW-1185">Reference proteome</keyword>
<evidence type="ECO:0000313" key="3">
    <source>
        <dbReference type="Proteomes" id="UP000008493"/>
    </source>
</evidence>
<protein>
    <submittedName>
        <fullName evidence="2">Uncharacterized protein</fullName>
    </submittedName>
</protein>
<dbReference type="Proteomes" id="UP000008493">
    <property type="component" value="Unassembled WGS sequence"/>
</dbReference>
<dbReference type="AlphaFoldDB" id="K5X7X0"/>
<organism evidence="2 3">
    <name type="scientific">Agaricus bisporus var. burnettii (strain JB137-S8 / ATCC MYA-4627 / FGSC 10392)</name>
    <name type="common">White button mushroom</name>
    <dbReference type="NCBI Taxonomy" id="597362"/>
    <lineage>
        <taxon>Eukaryota</taxon>
        <taxon>Fungi</taxon>
        <taxon>Dikarya</taxon>
        <taxon>Basidiomycota</taxon>
        <taxon>Agaricomycotina</taxon>
        <taxon>Agaricomycetes</taxon>
        <taxon>Agaricomycetidae</taxon>
        <taxon>Agaricales</taxon>
        <taxon>Agaricineae</taxon>
        <taxon>Agaricaceae</taxon>
        <taxon>Agaricus</taxon>
    </lineage>
</organism>
<dbReference type="OrthoDB" id="3249986at2759"/>
<keyword evidence="1" id="KW-0812">Transmembrane</keyword>